<dbReference type="GO" id="GO:0019005">
    <property type="term" value="C:SCF ubiquitin ligase complex"/>
    <property type="evidence" value="ECO:0007669"/>
    <property type="project" value="TreeGrafter"/>
</dbReference>
<dbReference type="SMART" id="SM00367">
    <property type="entry name" value="LRR_CC"/>
    <property type="match status" value="3"/>
</dbReference>
<evidence type="ECO:0000313" key="2">
    <source>
        <dbReference type="EMBL" id="CUE64594.1"/>
    </source>
</evidence>
<dbReference type="InterPro" id="IPR006553">
    <property type="entry name" value="Leu-rich_rpt_Cys-con_subtyp"/>
</dbReference>
<keyword evidence="2" id="KW-0808">Transferase</keyword>
<dbReference type="GO" id="GO:0016301">
    <property type="term" value="F:kinase activity"/>
    <property type="evidence" value="ECO:0007669"/>
    <property type="project" value="UniProtKB-KW"/>
</dbReference>
<proteinExistence type="predicted"/>
<evidence type="ECO:0000259" key="1">
    <source>
        <dbReference type="Pfam" id="PF25372"/>
    </source>
</evidence>
<dbReference type="Gene3D" id="3.80.10.10">
    <property type="entry name" value="Ribonuclease Inhibitor"/>
    <property type="match status" value="1"/>
</dbReference>
<dbReference type="PANTHER" id="PTHR13318:SF95">
    <property type="entry name" value="F-BOX PROTEIN YLR352W"/>
    <property type="match status" value="1"/>
</dbReference>
<reference evidence="3" key="1">
    <citation type="submission" date="2015-09" db="EMBL/GenBank/DDBJ databases">
        <authorList>
            <consortium name="Pathogen Informatics"/>
        </authorList>
    </citation>
    <scope>NUCLEOTIDE SEQUENCE [LARGE SCALE GENOMIC DNA]</scope>
    <source>
        <strain evidence="3">Lake Konstanz</strain>
    </source>
</reference>
<protein>
    <submittedName>
        <fullName evidence="2">Receptor-type protein kinase, putative</fullName>
    </submittedName>
</protein>
<evidence type="ECO:0000313" key="3">
    <source>
        <dbReference type="Proteomes" id="UP000051952"/>
    </source>
</evidence>
<keyword evidence="2" id="KW-0675">Receptor</keyword>
<dbReference type="VEuPathDB" id="TriTrypDB:BSAL_50630"/>
<dbReference type="EMBL" id="CYKH01000044">
    <property type="protein sequence ID" value="CUE64594.1"/>
    <property type="molecule type" value="Genomic_DNA"/>
</dbReference>
<dbReference type="Proteomes" id="UP000051952">
    <property type="component" value="Unassembled WGS sequence"/>
</dbReference>
<dbReference type="GO" id="GO:0031146">
    <property type="term" value="P:SCF-dependent proteasomal ubiquitin-dependent protein catabolic process"/>
    <property type="evidence" value="ECO:0007669"/>
    <property type="project" value="TreeGrafter"/>
</dbReference>
<dbReference type="InterPro" id="IPR057207">
    <property type="entry name" value="FBXL15_LRR"/>
</dbReference>
<organism evidence="2 3">
    <name type="scientific">Bodo saltans</name>
    <name type="common">Flagellated protozoan</name>
    <dbReference type="NCBI Taxonomy" id="75058"/>
    <lineage>
        <taxon>Eukaryota</taxon>
        <taxon>Discoba</taxon>
        <taxon>Euglenozoa</taxon>
        <taxon>Kinetoplastea</taxon>
        <taxon>Metakinetoplastina</taxon>
        <taxon>Eubodonida</taxon>
        <taxon>Bodonidae</taxon>
        <taxon>Bodo</taxon>
    </lineage>
</organism>
<dbReference type="AlphaFoldDB" id="A0A0S4IQV9"/>
<sequence length="126" mass="13778">MPPKVHSRAKTKRSECSYPLAAVQLTAHSPRRFARHPTVIFLQHICLFGSGSITDVGLLSVAMLQQLRHIDLTHCTKITDAGLMTVAALQHLQHLDLLGCQNITDDGLADVASPRQLQQLVLSCCS</sequence>
<keyword evidence="2" id="KW-0418">Kinase</keyword>
<feature type="domain" description="F-box/LRR-repeat protein 15-like leucin rich repeat" evidence="1">
    <location>
        <begin position="44"/>
        <end position="110"/>
    </location>
</feature>
<dbReference type="OrthoDB" id="263256at2759"/>
<feature type="non-terminal residue" evidence="2">
    <location>
        <position position="126"/>
    </location>
</feature>
<keyword evidence="3" id="KW-1185">Reference proteome</keyword>
<gene>
    <name evidence="2" type="ORF">BSAL_50630</name>
</gene>
<name>A0A0S4IQV9_BODSA</name>
<dbReference type="Pfam" id="PF25372">
    <property type="entry name" value="DUF7885"/>
    <property type="match status" value="1"/>
</dbReference>
<dbReference type="SUPFAM" id="SSF52047">
    <property type="entry name" value="RNI-like"/>
    <property type="match status" value="1"/>
</dbReference>
<dbReference type="PANTHER" id="PTHR13318">
    <property type="entry name" value="PARTNER OF PAIRED, ISOFORM B-RELATED"/>
    <property type="match status" value="1"/>
</dbReference>
<dbReference type="InterPro" id="IPR032675">
    <property type="entry name" value="LRR_dom_sf"/>
</dbReference>
<accession>A0A0S4IQV9</accession>